<evidence type="ECO:0000256" key="5">
    <source>
        <dbReference type="ARBA" id="ARBA00022759"/>
    </source>
</evidence>
<keyword evidence="5 9" id="KW-0255">Endonuclease</keyword>
<dbReference type="PANTHER" id="PTHR34405:SF3">
    <property type="entry name" value="CRISPR-ASSOCIATED ENDORIBONUCLEASE CAS2 3"/>
    <property type="match status" value="1"/>
</dbReference>
<dbReference type="InterPro" id="IPR019199">
    <property type="entry name" value="Virulence_VapD/CRISPR_Cas2"/>
</dbReference>
<comment type="similarity">
    <text evidence="2 9">Belongs to the CRISPR-associated endoribonuclease Cas2 protein family.</text>
</comment>
<sequence>MESASYLLGEAAGRARSRQIFALIIYDIIDNKKRYRLSKLLAGYGDRVQRSAFEARLSQKKYAELLAKLPRFCGEEDSIRVYKIVGEGQIQTWGVNAGVMQEDVILI</sequence>
<evidence type="ECO:0000256" key="4">
    <source>
        <dbReference type="ARBA" id="ARBA00022723"/>
    </source>
</evidence>
<dbReference type="Pfam" id="PF09827">
    <property type="entry name" value="CRISPR_Cas2"/>
    <property type="match status" value="1"/>
</dbReference>
<dbReference type="SUPFAM" id="SSF143430">
    <property type="entry name" value="TTP0101/SSO1404-like"/>
    <property type="match status" value="1"/>
</dbReference>
<dbReference type="CDD" id="cd09725">
    <property type="entry name" value="Cas2_I_II_III"/>
    <property type="match status" value="1"/>
</dbReference>
<dbReference type="eggNOG" id="COG1343">
    <property type="taxonomic scope" value="Bacteria"/>
</dbReference>
<dbReference type="GO" id="GO:0004521">
    <property type="term" value="F:RNA endonuclease activity"/>
    <property type="evidence" value="ECO:0007669"/>
    <property type="project" value="InterPro"/>
</dbReference>
<keyword evidence="11" id="KW-1185">Reference proteome</keyword>
<dbReference type="GO" id="GO:0051607">
    <property type="term" value="P:defense response to virus"/>
    <property type="evidence" value="ECO:0007669"/>
    <property type="project" value="UniProtKB-UniRule"/>
</dbReference>
<keyword evidence="7 9" id="KW-0460">Magnesium</keyword>
<keyword evidence="6 9" id="KW-0378">Hydrolase</keyword>
<accession>E6MH23</accession>
<dbReference type="GO" id="GO:0043571">
    <property type="term" value="P:maintenance of CRISPR repeat elements"/>
    <property type="evidence" value="ECO:0007669"/>
    <property type="project" value="UniProtKB-UniRule"/>
</dbReference>
<keyword evidence="8 9" id="KW-0051">Antiviral defense</keyword>
<dbReference type="OrthoDB" id="9798176at2"/>
<dbReference type="HOGENOM" id="CLU_161124_3_2_9"/>
<comment type="caution">
    <text evidence="10">The sequence shown here is derived from an EMBL/GenBank/DDBJ whole genome shotgun (WGS) entry which is preliminary data.</text>
</comment>
<organism evidence="10 11">
    <name type="scientific">Pseudoramibacter alactolyticus ATCC 23263</name>
    <dbReference type="NCBI Taxonomy" id="887929"/>
    <lineage>
        <taxon>Bacteria</taxon>
        <taxon>Bacillati</taxon>
        <taxon>Bacillota</taxon>
        <taxon>Clostridia</taxon>
        <taxon>Eubacteriales</taxon>
        <taxon>Eubacteriaceae</taxon>
        <taxon>Pseudoramibacter</taxon>
    </lineage>
</organism>
<dbReference type="STRING" id="887929.HMP0721_1307"/>
<dbReference type="AlphaFoldDB" id="E6MH23"/>
<name>E6MH23_9FIRM</name>
<keyword evidence="4 9" id="KW-0479">Metal-binding</keyword>
<dbReference type="EMBL" id="AEQN01000016">
    <property type="protein sequence ID" value="EFV01913.1"/>
    <property type="molecule type" value="Genomic_DNA"/>
</dbReference>
<evidence type="ECO:0000256" key="1">
    <source>
        <dbReference type="ARBA" id="ARBA00001946"/>
    </source>
</evidence>
<proteinExistence type="inferred from homology"/>
<dbReference type="GO" id="GO:0016787">
    <property type="term" value="F:hydrolase activity"/>
    <property type="evidence" value="ECO:0007669"/>
    <property type="project" value="UniProtKB-KW"/>
</dbReference>
<evidence type="ECO:0000256" key="2">
    <source>
        <dbReference type="ARBA" id="ARBA00009959"/>
    </source>
</evidence>
<keyword evidence="3 9" id="KW-0540">Nuclease</keyword>
<evidence type="ECO:0000313" key="10">
    <source>
        <dbReference type="EMBL" id="EFV01913.1"/>
    </source>
</evidence>
<comment type="function">
    <text evidence="9">CRISPR (clustered regularly interspaced short palindromic repeat), is an adaptive immune system that provides protection against mobile genetic elements (viruses, transposable elements and conjugative plasmids). CRISPR clusters contain sequences complementary to antecedent mobile elements and target invading nucleic acids. CRISPR clusters are transcribed and processed into CRISPR RNA (crRNA). Functions as a ssRNA-specific endoribonuclease. Involved in the integration of spacer DNA into the CRISPR cassette.</text>
</comment>
<protein>
    <recommendedName>
        <fullName evidence="9">CRISPR-associated endoribonuclease Cas2</fullName>
        <ecNumber evidence="9">3.1.-.-</ecNumber>
    </recommendedName>
</protein>
<dbReference type="InterPro" id="IPR021127">
    <property type="entry name" value="CRISPR_associated_Cas2"/>
</dbReference>
<evidence type="ECO:0000256" key="3">
    <source>
        <dbReference type="ARBA" id="ARBA00022722"/>
    </source>
</evidence>
<evidence type="ECO:0000256" key="7">
    <source>
        <dbReference type="ARBA" id="ARBA00022842"/>
    </source>
</evidence>
<dbReference type="Proteomes" id="UP000004754">
    <property type="component" value="Unassembled WGS sequence"/>
</dbReference>
<dbReference type="NCBIfam" id="TIGR01573">
    <property type="entry name" value="cas2"/>
    <property type="match status" value="1"/>
</dbReference>
<gene>
    <name evidence="9" type="primary">cas2</name>
    <name evidence="10" type="ORF">HMP0721_1307</name>
</gene>
<comment type="subunit">
    <text evidence="9">Homodimer, forms a heterotetramer with a Cas1 homodimer.</text>
</comment>
<evidence type="ECO:0000313" key="11">
    <source>
        <dbReference type="Proteomes" id="UP000004754"/>
    </source>
</evidence>
<dbReference type="GO" id="GO:0046872">
    <property type="term" value="F:metal ion binding"/>
    <property type="evidence" value="ECO:0007669"/>
    <property type="project" value="UniProtKB-UniRule"/>
</dbReference>
<dbReference type="PANTHER" id="PTHR34405">
    <property type="entry name" value="CRISPR-ASSOCIATED ENDORIBONUCLEASE CAS2"/>
    <property type="match status" value="1"/>
</dbReference>
<dbReference type="HAMAP" id="MF_01471">
    <property type="entry name" value="Cas2"/>
    <property type="match status" value="1"/>
</dbReference>
<evidence type="ECO:0000256" key="9">
    <source>
        <dbReference type="HAMAP-Rule" id="MF_01471"/>
    </source>
</evidence>
<reference evidence="10 11" key="1">
    <citation type="submission" date="2010-12" db="EMBL/GenBank/DDBJ databases">
        <authorList>
            <person name="Muzny D."/>
            <person name="Qin X."/>
            <person name="Deng J."/>
            <person name="Jiang H."/>
            <person name="Liu Y."/>
            <person name="Qu J."/>
            <person name="Song X.-Z."/>
            <person name="Zhang L."/>
            <person name="Thornton R."/>
            <person name="Coyle M."/>
            <person name="Francisco L."/>
            <person name="Jackson L."/>
            <person name="Javaid M."/>
            <person name="Korchina V."/>
            <person name="Kovar C."/>
            <person name="Mata R."/>
            <person name="Mathew T."/>
            <person name="Ngo R."/>
            <person name="Nguyen L."/>
            <person name="Nguyen N."/>
            <person name="Okwuonu G."/>
            <person name="Ongeri F."/>
            <person name="Pham C."/>
            <person name="Simmons D."/>
            <person name="Wilczek-Boney K."/>
            <person name="Hale W."/>
            <person name="Jakkamsetti A."/>
            <person name="Pham P."/>
            <person name="Ruth R."/>
            <person name="San Lucas F."/>
            <person name="Warren J."/>
            <person name="Zhang J."/>
            <person name="Zhao Z."/>
            <person name="Zhou C."/>
            <person name="Zhu D."/>
            <person name="Lee S."/>
            <person name="Bess C."/>
            <person name="Blankenburg K."/>
            <person name="Forbes L."/>
            <person name="Fu Q."/>
            <person name="Gubbala S."/>
            <person name="Hirani K."/>
            <person name="Jayaseelan J.C."/>
            <person name="Lara F."/>
            <person name="Munidasa M."/>
            <person name="Palculict T."/>
            <person name="Patil S."/>
            <person name="Pu L.-L."/>
            <person name="Saada N."/>
            <person name="Tang L."/>
            <person name="Weissenberger G."/>
            <person name="Zhu Y."/>
            <person name="Hemphill L."/>
            <person name="Shang Y."/>
            <person name="Youmans B."/>
            <person name="Ayvaz T."/>
            <person name="Ross M."/>
            <person name="Santibanez J."/>
            <person name="Aqrawi P."/>
            <person name="Gross S."/>
            <person name="Joshi V."/>
            <person name="Fowler G."/>
            <person name="Nazareth L."/>
            <person name="Reid J."/>
            <person name="Worley K."/>
            <person name="Petrosino J."/>
            <person name="Highlander S."/>
            <person name="Gibbs R."/>
        </authorList>
    </citation>
    <scope>NUCLEOTIDE SEQUENCE [LARGE SCALE GENOMIC DNA]</scope>
    <source>
        <strain evidence="10 11">ATCC 23263</strain>
    </source>
</reference>
<evidence type="ECO:0000256" key="6">
    <source>
        <dbReference type="ARBA" id="ARBA00022801"/>
    </source>
</evidence>
<dbReference type="Gene3D" id="3.30.70.240">
    <property type="match status" value="1"/>
</dbReference>
<comment type="cofactor">
    <cofactor evidence="1 9">
        <name>Mg(2+)</name>
        <dbReference type="ChEBI" id="CHEBI:18420"/>
    </cofactor>
</comment>
<dbReference type="RefSeq" id="WP_006598730.1">
    <property type="nucleotide sequence ID" value="NZ_GL622359.1"/>
</dbReference>
<feature type="binding site" evidence="9">
    <location>
        <position position="27"/>
    </location>
    <ligand>
        <name>Mg(2+)</name>
        <dbReference type="ChEBI" id="CHEBI:18420"/>
        <note>catalytic</note>
    </ligand>
</feature>
<dbReference type="EC" id="3.1.-.-" evidence="9"/>
<evidence type="ECO:0000256" key="8">
    <source>
        <dbReference type="ARBA" id="ARBA00023118"/>
    </source>
</evidence>